<dbReference type="PANTHER" id="PTHR33087">
    <property type="entry name" value="OS07G0539200 PROTEIN"/>
    <property type="match status" value="1"/>
</dbReference>
<gene>
    <name evidence="1" type="ORF">SEVIR_2G218800v2</name>
</gene>
<sequence>MAMYLGDPRVRPELAYDAISVSRPIKRKRESLIGKMAVCWLTSNSHDIGPHHVVDILEEQLHISRHEVKVVKHFPEQYLVLFYDSRAYHRVLHHNFRNKGRVFNFEAWIERRDTVETMLEYRVRRASRACRTYDLWSWSSNPSKIPNKVLLTITDPDRELAANEMHHEPPHAAKGAFDYKLHLDVVEDLSFLHDGDGGDWPPNRKARPASSMMTMPTVITVHAKTVTTTTTTSTAAHGATAANSLGGGQQDVVGRWRTATTPPVLAITAATRAIATEPPPTASRKTGRNVG</sequence>
<accession>A0A4U6VV10</accession>
<dbReference type="PANTHER" id="PTHR33087:SF53">
    <property type="entry name" value="CCHC-TYPE DOMAIN-CONTAINING PROTEIN"/>
    <property type="match status" value="1"/>
</dbReference>
<dbReference type="EMBL" id="CM016553">
    <property type="protein sequence ID" value="TKW33222.1"/>
    <property type="molecule type" value="Genomic_DNA"/>
</dbReference>
<keyword evidence="2" id="KW-1185">Reference proteome</keyword>
<dbReference type="Proteomes" id="UP000298652">
    <property type="component" value="Chromosome 2"/>
</dbReference>
<name>A0A4U6VV10_SETVI</name>
<dbReference type="AlphaFoldDB" id="A0A4U6VV10"/>
<evidence type="ECO:0000313" key="1">
    <source>
        <dbReference type="EMBL" id="TKW33222.1"/>
    </source>
</evidence>
<organism evidence="1 2">
    <name type="scientific">Setaria viridis</name>
    <name type="common">Green bristlegrass</name>
    <name type="synonym">Setaria italica subsp. viridis</name>
    <dbReference type="NCBI Taxonomy" id="4556"/>
    <lineage>
        <taxon>Eukaryota</taxon>
        <taxon>Viridiplantae</taxon>
        <taxon>Streptophyta</taxon>
        <taxon>Embryophyta</taxon>
        <taxon>Tracheophyta</taxon>
        <taxon>Spermatophyta</taxon>
        <taxon>Magnoliopsida</taxon>
        <taxon>Liliopsida</taxon>
        <taxon>Poales</taxon>
        <taxon>Poaceae</taxon>
        <taxon>PACMAD clade</taxon>
        <taxon>Panicoideae</taxon>
        <taxon>Panicodae</taxon>
        <taxon>Paniceae</taxon>
        <taxon>Cenchrinae</taxon>
        <taxon>Setaria</taxon>
    </lineage>
</organism>
<dbReference type="InterPro" id="IPR053253">
    <property type="entry name" value="Sex_diff_modulator"/>
</dbReference>
<reference evidence="1" key="1">
    <citation type="submission" date="2019-03" db="EMBL/GenBank/DDBJ databases">
        <title>WGS assembly of Setaria viridis.</title>
        <authorList>
            <person name="Huang P."/>
            <person name="Jenkins J."/>
            <person name="Grimwood J."/>
            <person name="Barry K."/>
            <person name="Healey A."/>
            <person name="Mamidi S."/>
            <person name="Sreedasyam A."/>
            <person name="Shu S."/>
            <person name="Feldman M."/>
            <person name="Wu J."/>
            <person name="Yu Y."/>
            <person name="Chen C."/>
            <person name="Johnson J."/>
            <person name="Rokhsar D."/>
            <person name="Baxter I."/>
            <person name="Schmutz J."/>
            <person name="Brutnell T."/>
            <person name="Kellogg E."/>
        </authorList>
    </citation>
    <scope>NUCLEOTIDE SEQUENCE [LARGE SCALE GENOMIC DNA]</scope>
</reference>
<dbReference type="Gramene" id="TKW33222">
    <property type="protein sequence ID" value="TKW33222"/>
    <property type="gene ID" value="SEVIR_2G218800v2"/>
</dbReference>
<evidence type="ECO:0008006" key="3">
    <source>
        <dbReference type="Google" id="ProtNLM"/>
    </source>
</evidence>
<proteinExistence type="predicted"/>
<dbReference type="OMA" id="NEMHHEP"/>
<evidence type="ECO:0000313" key="2">
    <source>
        <dbReference type="Proteomes" id="UP000298652"/>
    </source>
</evidence>
<protein>
    <recommendedName>
        <fullName evidence="3">DUF4283 domain-containing protein</fullName>
    </recommendedName>
</protein>